<feature type="compositionally biased region" description="Basic and acidic residues" evidence="2">
    <location>
        <begin position="77"/>
        <end position="100"/>
    </location>
</feature>
<feature type="coiled-coil region" evidence="1">
    <location>
        <begin position="152"/>
        <end position="179"/>
    </location>
</feature>
<feature type="region of interest" description="Disordered" evidence="2">
    <location>
        <begin position="1"/>
        <end position="120"/>
    </location>
</feature>
<evidence type="ECO:0000256" key="2">
    <source>
        <dbReference type="SAM" id="MobiDB-lite"/>
    </source>
</evidence>
<evidence type="ECO:0000256" key="1">
    <source>
        <dbReference type="SAM" id="Coils"/>
    </source>
</evidence>
<organism evidence="3">
    <name type="scientific">uncultured Caudovirales phage</name>
    <dbReference type="NCBI Taxonomy" id="2100421"/>
    <lineage>
        <taxon>Viruses</taxon>
        <taxon>Duplodnaviria</taxon>
        <taxon>Heunggongvirae</taxon>
        <taxon>Uroviricota</taxon>
        <taxon>Caudoviricetes</taxon>
        <taxon>Peduoviridae</taxon>
        <taxon>Maltschvirus</taxon>
        <taxon>Maltschvirus maltsch</taxon>
    </lineage>
</organism>
<evidence type="ECO:0000313" key="3">
    <source>
        <dbReference type="EMBL" id="CAB4168751.1"/>
    </source>
</evidence>
<sequence length="299" mass="32349">MSAENTGDTSSSTPSADTSPVEIVLFGATPSAEPSTPKPDVTDVQVKSEKPTETKNSDDNSDTESLAAKPRTNGVQDRIDELTRARRAAEREAEYWKARAGDTSAQTPAPTADVNKPPVRANFDSDEAFEDARIDYRAGQLLAKREAAKAAAEQQEVVTKEATERAQNYQARLDETRQKHIDFDTVLDSATTPVAAHVADLLIDHDRAGDLMYHFAKNPTDLEALNDLSAPKAALKMAEIVFGFAPPPEKPAPVEKPTTKAPAPITPIGQGRSTVTPLSDLPMDEYVKQRKAQGASWAR</sequence>
<evidence type="ECO:0008006" key="4">
    <source>
        <dbReference type="Google" id="ProtNLM"/>
    </source>
</evidence>
<feature type="region of interest" description="Disordered" evidence="2">
    <location>
        <begin position="248"/>
        <end position="299"/>
    </location>
</feature>
<reference evidence="3" key="1">
    <citation type="submission" date="2020-04" db="EMBL/GenBank/DDBJ databases">
        <authorList>
            <person name="Chiriac C."/>
            <person name="Salcher M."/>
            <person name="Ghai R."/>
            <person name="Kavagutti S V."/>
        </authorList>
    </citation>
    <scope>NUCLEOTIDE SEQUENCE</scope>
</reference>
<feature type="compositionally biased region" description="Low complexity" evidence="2">
    <location>
        <begin position="255"/>
        <end position="268"/>
    </location>
</feature>
<gene>
    <name evidence="3" type="ORF">UFOVP580_28</name>
</gene>
<feature type="compositionally biased region" description="Basic and acidic residues" evidence="2">
    <location>
        <begin position="46"/>
        <end position="58"/>
    </location>
</feature>
<feature type="compositionally biased region" description="Low complexity" evidence="2">
    <location>
        <begin position="1"/>
        <end position="20"/>
    </location>
</feature>
<keyword evidence="1" id="KW-0175">Coiled coil</keyword>
<accession>A0A6J5PGV6</accession>
<dbReference type="EMBL" id="LR796832">
    <property type="protein sequence ID" value="CAB4168751.1"/>
    <property type="molecule type" value="Genomic_DNA"/>
</dbReference>
<proteinExistence type="predicted"/>
<name>A0A6J5PGV6_9CAUD</name>
<protein>
    <recommendedName>
        <fullName evidence="4">Scaffolding protein</fullName>
    </recommendedName>
</protein>